<keyword evidence="2" id="KW-0732">Signal</keyword>
<protein>
    <submittedName>
        <fullName evidence="3">Porin</fullName>
    </submittedName>
</protein>
<dbReference type="Pfam" id="PF07396">
    <property type="entry name" value="Porin_O_P"/>
    <property type="match status" value="1"/>
</dbReference>
<dbReference type="InterPro" id="IPR010870">
    <property type="entry name" value="Porin_O/P"/>
</dbReference>
<dbReference type="EMBL" id="JARVCO010000012">
    <property type="protein sequence ID" value="MDZ8119797.1"/>
    <property type="molecule type" value="Genomic_DNA"/>
</dbReference>
<dbReference type="SUPFAM" id="SSF56935">
    <property type="entry name" value="Porins"/>
    <property type="match status" value="1"/>
</dbReference>
<dbReference type="Gene3D" id="2.40.160.10">
    <property type="entry name" value="Porin"/>
    <property type="match status" value="1"/>
</dbReference>
<evidence type="ECO:0000313" key="4">
    <source>
        <dbReference type="Proteomes" id="UP001290861"/>
    </source>
</evidence>
<comment type="caution">
    <text evidence="3">The sequence shown here is derived from an EMBL/GenBank/DDBJ whole genome shotgun (WGS) entry which is preliminary data.</text>
</comment>
<accession>A0ABU5N022</accession>
<sequence>MNCRNLLMSGLAAAATAAAAQNEDRLAALEKKMAETQAEIAALKGSQNDLAAVTQSTGSKFRLGGYGEIHANWEESGNDLLDIHRLVMYIGYDFNEWIKLTSEVELEHASTDEEYLLIEQLFVDFLFDDAVNIRAGRMLAPLGIINQKHEPTLFNGVERPNMAKYIIPSTWMVDGIGLFGYPLSWLNYEVYAVAGLNESGFSNSDGIRGGRLKGRPGLNDGALTGRLDVFPVSTDDQDLRVGISGYYGGTDNQNKGGSPSGTNSTDNVFSMISADFEYQISRVQLRGVAAFGSNSDADGLDAAYGNGAGEEIFGWYLEAGVDVLPETWKTGKLKDSALIPFVRYEAYDTEHKAADGGSGDAANDRTEITLGASWLLTRNFVIKADVQFADTEAASSDVVTKYNMGLGWIFN</sequence>
<evidence type="ECO:0000313" key="3">
    <source>
        <dbReference type="EMBL" id="MDZ8119797.1"/>
    </source>
</evidence>
<gene>
    <name evidence="3" type="ORF">P9H32_14300</name>
</gene>
<feature type="coiled-coil region" evidence="1">
    <location>
        <begin position="12"/>
        <end position="46"/>
    </location>
</feature>
<feature type="chain" id="PRO_5045804856" evidence="2">
    <location>
        <begin position="21"/>
        <end position="411"/>
    </location>
</feature>
<proteinExistence type="predicted"/>
<feature type="signal peptide" evidence="2">
    <location>
        <begin position="1"/>
        <end position="20"/>
    </location>
</feature>
<organism evidence="3 4">
    <name type="scientific">Pontiella agarivorans</name>
    <dbReference type="NCBI Taxonomy" id="3038953"/>
    <lineage>
        <taxon>Bacteria</taxon>
        <taxon>Pseudomonadati</taxon>
        <taxon>Kiritimatiellota</taxon>
        <taxon>Kiritimatiellia</taxon>
        <taxon>Kiritimatiellales</taxon>
        <taxon>Pontiellaceae</taxon>
        <taxon>Pontiella</taxon>
    </lineage>
</organism>
<evidence type="ECO:0000256" key="1">
    <source>
        <dbReference type="SAM" id="Coils"/>
    </source>
</evidence>
<evidence type="ECO:0000256" key="2">
    <source>
        <dbReference type="SAM" id="SignalP"/>
    </source>
</evidence>
<dbReference type="RefSeq" id="WP_322609579.1">
    <property type="nucleotide sequence ID" value="NZ_JARVCO010000012.1"/>
</dbReference>
<keyword evidence="1" id="KW-0175">Coiled coil</keyword>
<dbReference type="InterPro" id="IPR023614">
    <property type="entry name" value="Porin_dom_sf"/>
</dbReference>
<name>A0ABU5N022_9BACT</name>
<reference evidence="3 4" key="1">
    <citation type="journal article" date="2024" name="Appl. Environ. Microbiol.">
        <title>Pontiella agarivorans sp. nov., a novel marine anaerobic bacterium capable of degrading macroalgal polysaccharides and fixing nitrogen.</title>
        <authorList>
            <person name="Liu N."/>
            <person name="Kivenson V."/>
            <person name="Peng X."/>
            <person name="Cui Z."/>
            <person name="Lankiewicz T.S."/>
            <person name="Gosselin K.M."/>
            <person name="English C.J."/>
            <person name="Blair E.M."/>
            <person name="O'Malley M.A."/>
            <person name="Valentine D.L."/>
        </authorList>
    </citation>
    <scope>NUCLEOTIDE SEQUENCE [LARGE SCALE GENOMIC DNA]</scope>
    <source>
        <strain evidence="3 4">NLcol2</strain>
    </source>
</reference>
<keyword evidence="4" id="KW-1185">Reference proteome</keyword>
<dbReference type="Proteomes" id="UP001290861">
    <property type="component" value="Unassembled WGS sequence"/>
</dbReference>